<keyword evidence="2" id="KW-0805">Transcription regulation</keyword>
<feature type="region of interest" description="Disordered" evidence="6">
    <location>
        <begin position="11"/>
        <end position="104"/>
    </location>
</feature>
<dbReference type="SUPFAM" id="SSF46689">
    <property type="entry name" value="Homeodomain-like"/>
    <property type="match status" value="1"/>
</dbReference>
<proteinExistence type="predicted"/>
<name>A0ABU6TFW5_9FABA</name>
<organism evidence="8 9">
    <name type="scientific">Stylosanthes scabra</name>
    <dbReference type="NCBI Taxonomy" id="79078"/>
    <lineage>
        <taxon>Eukaryota</taxon>
        <taxon>Viridiplantae</taxon>
        <taxon>Streptophyta</taxon>
        <taxon>Embryophyta</taxon>
        <taxon>Tracheophyta</taxon>
        <taxon>Spermatophyta</taxon>
        <taxon>Magnoliopsida</taxon>
        <taxon>eudicotyledons</taxon>
        <taxon>Gunneridae</taxon>
        <taxon>Pentapetalae</taxon>
        <taxon>rosids</taxon>
        <taxon>fabids</taxon>
        <taxon>Fabales</taxon>
        <taxon>Fabaceae</taxon>
        <taxon>Papilionoideae</taxon>
        <taxon>50 kb inversion clade</taxon>
        <taxon>dalbergioids sensu lato</taxon>
        <taxon>Dalbergieae</taxon>
        <taxon>Pterocarpus clade</taxon>
        <taxon>Stylosanthes</taxon>
    </lineage>
</organism>
<feature type="compositionally biased region" description="Basic and acidic residues" evidence="6">
    <location>
        <begin position="51"/>
        <end position="61"/>
    </location>
</feature>
<feature type="compositionally biased region" description="Basic and acidic residues" evidence="6">
    <location>
        <begin position="28"/>
        <end position="43"/>
    </location>
</feature>
<dbReference type="InterPro" id="IPR006447">
    <property type="entry name" value="Myb_dom_plants"/>
</dbReference>
<protein>
    <submittedName>
        <fullName evidence="8">Glucokinase</fullName>
    </submittedName>
</protein>
<dbReference type="PANTHER" id="PTHR31312">
    <property type="entry name" value="TRANSCRIPTION ACTIVATOR GLK1"/>
    <property type="match status" value="1"/>
</dbReference>
<dbReference type="PROSITE" id="PS51294">
    <property type="entry name" value="HTH_MYB"/>
    <property type="match status" value="1"/>
</dbReference>
<dbReference type="Pfam" id="PF00249">
    <property type="entry name" value="Myb_DNA-binding"/>
    <property type="match status" value="1"/>
</dbReference>
<comment type="subcellular location">
    <subcellularLocation>
        <location evidence="1">Nucleus</location>
    </subcellularLocation>
</comment>
<dbReference type="InterPro" id="IPR017930">
    <property type="entry name" value="Myb_dom"/>
</dbReference>
<evidence type="ECO:0000313" key="8">
    <source>
        <dbReference type="EMBL" id="MED6146828.1"/>
    </source>
</evidence>
<feature type="compositionally biased region" description="Low complexity" evidence="6">
    <location>
        <begin position="62"/>
        <end position="74"/>
    </location>
</feature>
<sequence length="245" mass="26731">MDPDIFLDFSFSGGDNSSIVLNGNNKLQDNDHDSGSGDCDKSASSDSGWSRGEEIVNKRDGSVVVNPSPNNNNNKESLHKGRNRSSSSSYQSKNPHQQTKKMVKKVDWNPELHRRFVEAVEQLGVDKAVPSKILEIMAIDSLTRHNIASHLQVQQKAVPPRTPCFPQPLTTWRFGSPPTTTVAGIPRQGMPKPLVDLNPLKESVDAAIGDVLSKPWLPLPLGLKAPAIECVMGGLQRQGIPNMPT</sequence>
<dbReference type="PANTHER" id="PTHR31312:SF1">
    <property type="entry name" value="TRANSCRIPTION ACTIVATOR GLK1"/>
    <property type="match status" value="1"/>
</dbReference>
<dbReference type="InterPro" id="IPR001005">
    <property type="entry name" value="SANT/Myb"/>
</dbReference>
<dbReference type="Gene3D" id="1.10.10.60">
    <property type="entry name" value="Homeodomain-like"/>
    <property type="match status" value="1"/>
</dbReference>
<keyword evidence="3" id="KW-0238">DNA-binding</keyword>
<comment type="caution">
    <text evidence="8">The sequence shown here is derived from an EMBL/GenBank/DDBJ whole genome shotgun (WGS) entry which is preliminary data.</text>
</comment>
<gene>
    <name evidence="8" type="primary">GLK2_5</name>
    <name evidence="8" type="ORF">PIB30_038225</name>
</gene>
<keyword evidence="9" id="KW-1185">Reference proteome</keyword>
<evidence type="ECO:0000259" key="7">
    <source>
        <dbReference type="PROSITE" id="PS51294"/>
    </source>
</evidence>
<dbReference type="InterPro" id="IPR009057">
    <property type="entry name" value="Homeodomain-like_sf"/>
</dbReference>
<keyword evidence="4" id="KW-0804">Transcription</keyword>
<dbReference type="EMBL" id="JASCZI010090817">
    <property type="protein sequence ID" value="MED6146828.1"/>
    <property type="molecule type" value="Genomic_DNA"/>
</dbReference>
<dbReference type="NCBIfam" id="TIGR01557">
    <property type="entry name" value="myb_SHAQKYF"/>
    <property type="match status" value="1"/>
</dbReference>
<evidence type="ECO:0000256" key="1">
    <source>
        <dbReference type="ARBA" id="ARBA00004123"/>
    </source>
</evidence>
<accession>A0ABU6TFW5</accession>
<evidence type="ECO:0000256" key="3">
    <source>
        <dbReference type="ARBA" id="ARBA00023125"/>
    </source>
</evidence>
<feature type="domain" description="HTH myb-type" evidence="7">
    <location>
        <begin position="100"/>
        <end position="159"/>
    </location>
</feature>
<reference evidence="8 9" key="1">
    <citation type="journal article" date="2023" name="Plants (Basel)">
        <title>Bridging the Gap: Combining Genomics and Transcriptomics Approaches to Understand Stylosanthes scabra, an Orphan Legume from the Brazilian Caatinga.</title>
        <authorList>
            <person name="Ferreira-Neto J.R.C."/>
            <person name="da Silva M.D."/>
            <person name="Binneck E."/>
            <person name="de Melo N.F."/>
            <person name="da Silva R.H."/>
            <person name="de Melo A.L.T.M."/>
            <person name="Pandolfi V."/>
            <person name="Bustamante F.O."/>
            <person name="Brasileiro-Vidal A.C."/>
            <person name="Benko-Iseppon A.M."/>
        </authorList>
    </citation>
    <scope>NUCLEOTIDE SEQUENCE [LARGE SCALE GENOMIC DNA]</scope>
    <source>
        <tissue evidence="8">Leaves</tissue>
    </source>
</reference>
<keyword evidence="5" id="KW-0539">Nucleus</keyword>
<evidence type="ECO:0000256" key="4">
    <source>
        <dbReference type="ARBA" id="ARBA00023163"/>
    </source>
</evidence>
<feature type="compositionally biased region" description="Polar residues" evidence="6">
    <location>
        <begin position="13"/>
        <end position="27"/>
    </location>
</feature>
<evidence type="ECO:0000256" key="2">
    <source>
        <dbReference type="ARBA" id="ARBA00023015"/>
    </source>
</evidence>
<dbReference type="Proteomes" id="UP001341840">
    <property type="component" value="Unassembled WGS sequence"/>
</dbReference>
<evidence type="ECO:0000313" key="9">
    <source>
        <dbReference type="Proteomes" id="UP001341840"/>
    </source>
</evidence>
<dbReference type="InterPro" id="IPR044825">
    <property type="entry name" value="GLK1/2-like"/>
</dbReference>
<evidence type="ECO:0000256" key="5">
    <source>
        <dbReference type="ARBA" id="ARBA00023242"/>
    </source>
</evidence>
<evidence type="ECO:0000256" key="6">
    <source>
        <dbReference type="SAM" id="MobiDB-lite"/>
    </source>
</evidence>